<dbReference type="PROSITE" id="PS00018">
    <property type="entry name" value="EF_HAND_1"/>
    <property type="match status" value="1"/>
</dbReference>
<dbReference type="InterPro" id="IPR011992">
    <property type="entry name" value="EF-hand-dom_pair"/>
</dbReference>
<dbReference type="Proteomes" id="UP000009168">
    <property type="component" value="Unassembled WGS sequence"/>
</dbReference>
<evidence type="ECO:0000256" key="3">
    <source>
        <dbReference type="ARBA" id="ARBA00022490"/>
    </source>
</evidence>
<dbReference type="eggNOG" id="KOG0028">
    <property type="taxonomic scope" value="Eukaryota"/>
</dbReference>
<dbReference type="Gene3D" id="1.10.238.10">
    <property type="entry name" value="EF-hand"/>
    <property type="match status" value="2"/>
</dbReference>
<feature type="domain" description="EF-hand" evidence="8">
    <location>
        <begin position="102"/>
        <end position="137"/>
    </location>
</feature>
<dbReference type="InterPro" id="IPR018247">
    <property type="entry name" value="EF_Hand_1_Ca_BS"/>
</dbReference>
<dbReference type="CDD" id="cd00051">
    <property type="entry name" value="EFh"/>
    <property type="match status" value="2"/>
</dbReference>
<evidence type="ECO:0000256" key="7">
    <source>
        <dbReference type="ARBA" id="ARBA00025692"/>
    </source>
</evidence>
<evidence type="ECO:0000313" key="9">
    <source>
        <dbReference type="EMBL" id="EAR96941.1"/>
    </source>
</evidence>
<dbReference type="PANTHER" id="PTHR23048">
    <property type="entry name" value="MYOSIN LIGHT CHAIN 1, 3"/>
    <property type="match status" value="1"/>
</dbReference>
<evidence type="ECO:0000256" key="6">
    <source>
        <dbReference type="ARBA" id="ARBA00023212"/>
    </source>
</evidence>
<dbReference type="FunFam" id="1.10.238.10:FF:000001">
    <property type="entry name" value="Calmodulin 1"/>
    <property type="match status" value="1"/>
</dbReference>
<evidence type="ECO:0000256" key="4">
    <source>
        <dbReference type="ARBA" id="ARBA00022737"/>
    </source>
</evidence>
<dbReference type="PANTHER" id="PTHR23048:SF59">
    <property type="entry name" value="EF-HAND SUPERFAMILY PROTEIN"/>
    <property type="match status" value="1"/>
</dbReference>
<evidence type="ECO:0000313" key="10">
    <source>
        <dbReference type="Proteomes" id="UP000009168"/>
    </source>
</evidence>
<accession>Q23KA2</accession>
<evidence type="ECO:0000256" key="1">
    <source>
        <dbReference type="ARBA" id="ARBA00004245"/>
    </source>
</evidence>
<dbReference type="InterPro" id="IPR050230">
    <property type="entry name" value="CALM/Myosin/TropC-like"/>
</dbReference>
<reference evidence="10" key="1">
    <citation type="journal article" date="2006" name="PLoS Biol.">
        <title>Macronuclear genome sequence of the ciliate Tetrahymena thermophila, a model eukaryote.</title>
        <authorList>
            <person name="Eisen J.A."/>
            <person name="Coyne R.S."/>
            <person name="Wu M."/>
            <person name="Wu D."/>
            <person name="Thiagarajan M."/>
            <person name="Wortman J.R."/>
            <person name="Badger J.H."/>
            <person name="Ren Q."/>
            <person name="Amedeo P."/>
            <person name="Jones K.M."/>
            <person name="Tallon L.J."/>
            <person name="Delcher A.L."/>
            <person name="Salzberg S.L."/>
            <person name="Silva J.C."/>
            <person name="Haas B.J."/>
            <person name="Majoros W.H."/>
            <person name="Farzad M."/>
            <person name="Carlton J.M."/>
            <person name="Smith R.K. Jr."/>
            <person name="Garg J."/>
            <person name="Pearlman R.E."/>
            <person name="Karrer K.M."/>
            <person name="Sun L."/>
            <person name="Manning G."/>
            <person name="Elde N.C."/>
            <person name="Turkewitz A.P."/>
            <person name="Asai D.J."/>
            <person name="Wilkes D.E."/>
            <person name="Wang Y."/>
            <person name="Cai H."/>
            <person name="Collins K."/>
            <person name="Stewart B.A."/>
            <person name="Lee S.R."/>
            <person name="Wilamowska K."/>
            <person name="Weinberg Z."/>
            <person name="Ruzzo W.L."/>
            <person name="Wloga D."/>
            <person name="Gaertig J."/>
            <person name="Frankel J."/>
            <person name="Tsao C.-C."/>
            <person name="Gorovsky M.A."/>
            <person name="Keeling P.J."/>
            <person name="Waller R.F."/>
            <person name="Patron N.J."/>
            <person name="Cherry J.M."/>
            <person name="Stover N.A."/>
            <person name="Krieger C.J."/>
            <person name="del Toro C."/>
            <person name="Ryder H.F."/>
            <person name="Williamson S.C."/>
            <person name="Barbeau R.A."/>
            <person name="Hamilton E.P."/>
            <person name="Orias E."/>
        </authorList>
    </citation>
    <scope>NUCLEOTIDE SEQUENCE [LARGE SCALE GENOMIC DNA]</scope>
    <source>
        <strain evidence="10">SB210</strain>
    </source>
</reference>
<dbReference type="AlphaFoldDB" id="Q23KA2"/>
<dbReference type="InParanoid" id="Q23KA2"/>
<name>Q23KA2_TETTS</name>
<proteinExistence type="inferred from homology"/>
<dbReference type="HOGENOM" id="CLU_061288_18_2_1"/>
<dbReference type="InterPro" id="IPR002048">
    <property type="entry name" value="EF_hand_dom"/>
</dbReference>
<dbReference type="SMART" id="SM00054">
    <property type="entry name" value="EFh"/>
    <property type="match status" value="3"/>
</dbReference>
<evidence type="ECO:0000256" key="5">
    <source>
        <dbReference type="ARBA" id="ARBA00022837"/>
    </source>
</evidence>
<dbReference type="Pfam" id="PF13499">
    <property type="entry name" value="EF-hand_7"/>
    <property type="match status" value="2"/>
</dbReference>
<dbReference type="GeneID" id="7823158"/>
<keyword evidence="6" id="KW-0206">Cytoskeleton</keyword>
<evidence type="ECO:0000256" key="2">
    <source>
        <dbReference type="ARBA" id="ARBA00005253"/>
    </source>
</evidence>
<feature type="domain" description="EF-hand" evidence="8">
    <location>
        <begin position="138"/>
        <end position="173"/>
    </location>
</feature>
<comment type="similarity">
    <text evidence="2">Belongs to the centrin family.</text>
</comment>
<sequence>MINNYKKSGNILNTQKFLKTKNVRQLDEETLNELREAFNLFDTQHSGEIDSRELKAIMRAFGLDVKKDQITLIYKELNKDINEGINFQEFTNIMAPKLGSKDTKEEIERIFQLFDEERQGRISFQNLKKIASEIGEEISDEELYEMIEEADRDGDGCLNFNEFYRIMKKREDPLDDYDSDLE</sequence>
<dbReference type="OMA" id="DEFFRVM"/>
<keyword evidence="5" id="KW-0106">Calcium</keyword>
<protein>
    <submittedName>
        <fullName evidence="9">EF-hand protein</fullName>
    </submittedName>
</protein>
<comment type="subcellular location">
    <subcellularLocation>
        <location evidence="1">Cytoplasm</location>
        <location evidence="1">Cytoskeleton</location>
    </subcellularLocation>
</comment>
<comment type="function">
    <text evidence="7">Plays a fundamental role in microtubule organizing center structure and function. Component of the infraciliary lattice (ICL) and the ciliary basal bodies.</text>
</comment>
<dbReference type="RefSeq" id="XP_001017186.1">
    <property type="nucleotide sequence ID" value="XM_001017186.3"/>
</dbReference>
<dbReference type="KEGG" id="tet:TTHERM_00194330"/>
<dbReference type="OrthoDB" id="26525at2759"/>
<dbReference type="PROSITE" id="PS50222">
    <property type="entry name" value="EF_HAND_2"/>
    <property type="match status" value="3"/>
</dbReference>
<organism evidence="9 10">
    <name type="scientific">Tetrahymena thermophila (strain SB210)</name>
    <dbReference type="NCBI Taxonomy" id="312017"/>
    <lineage>
        <taxon>Eukaryota</taxon>
        <taxon>Sar</taxon>
        <taxon>Alveolata</taxon>
        <taxon>Ciliophora</taxon>
        <taxon>Intramacronucleata</taxon>
        <taxon>Oligohymenophorea</taxon>
        <taxon>Hymenostomatida</taxon>
        <taxon>Tetrahymenina</taxon>
        <taxon>Tetrahymenidae</taxon>
        <taxon>Tetrahymena</taxon>
    </lineage>
</organism>
<keyword evidence="10" id="KW-1185">Reference proteome</keyword>
<dbReference type="STRING" id="312017.Q23KA2"/>
<evidence type="ECO:0000259" key="8">
    <source>
        <dbReference type="PROSITE" id="PS50222"/>
    </source>
</evidence>
<dbReference type="EMBL" id="GG662673">
    <property type="protein sequence ID" value="EAR96941.1"/>
    <property type="molecule type" value="Genomic_DNA"/>
</dbReference>
<dbReference type="SUPFAM" id="SSF47473">
    <property type="entry name" value="EF-hand"/>
    <property type="match status" value="1"/>
</dbReference>
<feature type="domain" description="EF-hand" evidence="8">
    <location>
        <begin position="29"/>
        <end position="64"/>
    </location>
</feature>
<gene>
    <name evidence="9" type="ORF">TTHERM_00194330</name>
</gene>
<keyword evidence="4" id="KW-0677">Repeat</keyword>
<dbReference type="GO" id="GO:0005509">
    <property type="term" value="F:calcium ion binding"/>
    <property type="evidence" value="ECO:0007669"/>
    <property type="project" value="InterPro"/>
</dbReference>
<keyword evidence="3" id="KW-0963">Cytoplasm</keyword>
<dbReference type="GO" id="GO:0016460">
    <property type="term" value="C:myosin II complex"/>
    <property type="evidence" value="ECO:0007669"/>
    <property type="project" value="TreeGrafter"/>
</dbReference>